<evidence type="ECO:0000313" key="3">
    <source>
        <dbReference type="Proteomes" id="UP000887116"/>
    </source>
</evidence>
<keyword evidence="1" id="KW-0812">Transmembrane</keyword>
<dbReference type="AlphaFoldDB" id="A0A8X6KFH7"/>
<comment type="caution">
    <text evidence="2">The sequence shown here is derived from an EMBL/GenBank/DDBJ whole genome shotgun (WGS) entry which is preliminary data.</text>
</comment>
<keyword evidence="1" id="KW-0472">Membrane</keyword>
<keyword evidence="1" id="KW-1133">Transmembrane helix</keyword>
<keyword evidence="3" id="KW-1185">Reference proteome</keyword>
<proteinExistence type="predicted"/>
<dbReference type="InterPro" id="IPR052797">
    <property type="entry name" value="RegFact_GeneExpr_CellDeath"/>
</dbReference>
<dbReference type="Proteomes" id="UP000887116">
    <property type="component" value="Unassembled WGS sequence"/>
</dbReference>
<name>A0A8X6KFH7_TRICU</name>
<dbReference type="PANTHER" id="PTHR33936:SF24">
    <property type="entry name" value="C2H2-TYPE DOMAIN-CONTAINING PROTEIN"/>
    <property type="match status" value="1"/>
</dbReference>
<accession>A0A8X6KFH7</accession>
<protein>
    <submittedName>
        <fullName evidence="2">MULE domain-containing protein</fullName>
    </submittedName>
</protein>
<feature type="transmembrane region" description="Helical" evidence="1">
    <location>
        <begin position="127"/>
        <end position="149"/>
    </location>
</feature>
<dbReference type="EMBL" id="BMAO01001286">
    <property type="protein sequence ID" value="GFQ72154.1"/>
    <property type="molecule type" value="Genomic_DNA"/>
</dbReference>
<sequence>MSKYVRQRGSKTLKNGDIVMNYHCCRSGTYKPKGKGVKSLKSQGSAKIGISCPTIIKVRQSTENVVVQYFPNHENQLEHLRLSESDRAAVAGRLKGVSEKKILQDIREEITVDSGRKMLIEKKRISIILKGTSILMVILKGMKLMAVSVKLWTQEMKNNGENCIVFFSKSRDNQGMTMD</sequence>
<reference evidence="2" key="1">
    <citation type="submission" date="2020-07" db="EMBL/GenBank/DDBJ databases">
        <title>Multicomponent nature underlies the extraordinary mechanical properties of spider dragline silk.</title>
        <authorList>
            <person name="Kono N."/>
            <person name="Nakamura H."/>
            <person name="Mori M."/>
            <person name="Yoshida Y."/>
            <person name="Ohtoshi R."/>
            <person name="Malay A.D."/>
            <person name="Moran D.A.P."/>
            <person name="Tomita M."/>
            <person name="Numata K."/>
            <person name="Arakawa K."/>
        </authorList>
    </citation>
    <scope>NUCLEOTIDE SEQUENCE</scope>
</reference>
<dbReference type="OrthoDB" id="6436424at2759"/>
<evidence type="ECO:0000313" key="2">
    <source>
        <dbReference type="EMBL" id="GFQ72154.1"/>
    </source>
</evidence>
<evidence type="ECO:0000256" key="1">
    <source>
        <dbReference type="SAM" id="Phobius"/>
    </source>
</evidence>
<organism evidence="2 3">
    <name type="scientific">Trichonephila clavata</name>
    <name type="common">Joro spider</name>
    <name type="synonym">Nephila clavata</name>
    <dbReference type="NCBI Taxonomy" id="2740835"/>
    <lineage>
        <taxon>Eukaryota</taxon>
        <taxon>Metazoa</taxon>
        <taxon>Ecdysozoa</taxon>
        <taxon>Arthropoda</taxon>
        <taxon>Chelicerata</taxon>
        <taxon>Arachnida</taxon>
        <taxon>Araneae</taxon>
        <taxon>Araneomorphae</taxon>
        <taxon>Entelegynae</taxon>
        <taxon>Araneoidea</taxon>
        <taxon>Nephilidae</taxon>
        <taxon>Trichonephila</taxon>
    </lineage>
</organism>
<dbReference type="PANTHER" id="PTHR33936">
    <property type="entry name" value="PROTEIN CBG17840"/>
    <property type="match status" value="1"/>
</dbReference>
<gene>
    <name evidence="2" type="primary">NCL1_60146</name>
    <name evidence="2" type="ORF">TNCT_466491</name>
</gene>